<dbReference type="Proteomes" id="UP000759529">
    <property type="component" value="Unassembled WGS sequence"/>
</dbReference>
<accession>A0ABS2D2T4</accession>
<dbReference type="RefSeq" id="WP_187656224.1">
    <property type="nucleotide sequence ID" value="NZ_JACSOD020000507.1"/>
</dbReference>
<dbReference type="InterPro" id="IPR013517">
    <property type="entry name" value="FG-GAP"/>
</dbReference>
<keyword evidence="1 2" id="KW-0732">Signal</keyword>
<feature type="chain" id="PRO_5046700767" evidence="2">
    <location>
        <begin position="20"/>
        <end position="817"/>
    </location>
</feature>
<dbReference type="InterPro" id="IPR011519">
    <property type="entry name" value="UnbV_ASPIC"/>
</dbReference>
<dbReference type="PANTHER" id="PTHR44103">
    <property type="entry name" value="PROPROTEIN CONVERTASE P"/>
    <property type="match status" value="1"/>
</dbReference>
<sequence>MNKKLLILFLLFTLQSVKAQQTCTTALPIIAGTHIVDAVNGTEVPQPLCETQYGQVPAEDNPSGKWYAYTATGNFTVTVTSDLPANNPLRDTRFHVYTGTCANLTCVEGDDDSGAGLSSTASFDVAQGNTYYIAWDNRWTSTGFSFRLTEAPIVENPCISATVITAGITSVAAIDGNNIVTSCSNATAAKWYSYTPTSNYNLTITSDLAQNICKNTKFSVYTGTCPGTFTCITSDDNSGILQCNVGNTNSFLSVKTFEVQSGTTYYIVWDNQWSSDGFDFQLIEQEIFRPINYNLQTISTVNSTYNTCVVDMNGDNLDDIVGVSANNLKVHVQGTNGNFSVNNFPVTGASRMPSWSITAGDFNKDGYNDLILGAGNGLTLWKSNNTGTAYTNVTPEDYIFCQRTNFVDLNNDGNLDIFSCHDIDPNVYYLNDGNEGLTYYQSGTTPGAYMLGITQSGGNYASLWTDYDNDGDVDLFISKCSGPPSELHRNDGNGVFTDISAIAQINVTPVQSWSSAVADFDNDGDMDIVIGSNGSVGHMFFRNDLDKTNQVEEPFVNITNGSGLDLDASDNRDYIAYDFDNDGLIDMMGGGNKIMFNKGNNTFEAVNYPGIDVGAIGDLNNDGFLDILSNSGTVRYAVPNGNNWLKLTTRGISSNRNGIGARIEIHGSWGKQIREVRSGEGFEFGSTLNTHFGLGTATTIDQVIIKWPSGVVDTFTNLNSNQVLNVVEGQTLGNNSYDSFVFTVYPNPVKNIINININTTNPVEFNSAVIYDLNGRMVQETKVENKTVNVDTLAKGTYILKLKDEYSREYSQKFIKE</sequence>
<dbReference type="InterPro" id="IPR026444">
    <property type="entry name" value="Secre_tail"/>
</dbReference>
<comment type="caution">
    <text evidence="5">The sequence shown here is derived from an EMBL/GenBank/DDBJ whole genome shotgun (WGS) entry which is preliminary data.</text>
</comment>
<name>A0ABS2D2T4_9FLAO</name>
<evidence type="ECO:0000313" key="6">
    <source>
        <dbReference type="Proteomes" id="UP000759529"/>
    </source>
</evidence>
<keyword evidence="6" id="KW-1185">Reference proteome</keyword>
<dbReference type="Pfam" id="PF13517">
    <property type="entry name" value="FG-GAP_3"/>
    <property type="match status" value="2"/>
</dbReference>
<reference evidence="5 6" key="1">
    <citation type="submission" date="2021-02" db="EMBL/GenBank/DDBJ databases">
        <authorList>
            <person name="Jung H.S."/>
            <person name="Chun B.H."/>
            <person name="Jeon C.O."/>
        </authorList>
    </citation>
    <scope>NUCLEOTIDE SEQUENCE [LARGE SCALE GENOMIC DNA]</scope>
    <source>
        <strain evidence="5 6">LMG 25203</strain>
    </source>
</reference>
<feature type="signal peptide" evidence="2">
    <location>
        <begin position="1"/>
        <end position="19"/>
    </location>
</feature>
<evidence type="ECO:0000313" key="5">
    <source>
        <dbReference type="EMBL" id="MBM6500695.1"/>
    </source>
</evidence>
<dbReference type="Gene3D" id="2.130.10.130">
    <property type="entry name" value="Integrin alpha, N-terminal"/>
    <property type="match status" value="1"/>
</dbReference>
<dbReference type="Pfam" id="PF07593">
    <property type="entry name" value="UnbV_ASPIC"/>
    <property type="match status" value="1"/>
</dbReference>
<feature type="domain" description="ASPIC/UnbV" evidence="3">
    <location>
        <begin position="658"/>
        <end position="724"/>
    </location>
</feature>
<dbReference type="EMBL" id="JACSOD020000507">
    <property type="protein sequence ID" value="MBM6500695.1"/>
    <property type="molecule type" value="Genomic_DNA"/>
</dbReference>
<evidence type="ECO:0000259" key="3">
    <source>
        <dbReference type="Pfam" id="PF07593"/>
    </source>
</evidence>
<protein>
    <submittedName>
        <fullName evidence="5">VCBS repeat-containing protein</fullName>
    </submittedName>
</protein>
<dbReference type="Pfam" id="PF18962">
    <property type="entry name" value="Por_Secre_tail"/>
    <property type="match status" value="1"/>
</dbReference>
<dbReference type="InterPro" id="IPR028994">
    <property type="entry name" value="Integrin_alpha_N"/>
</dbReference>
<dbReference type="NCBIfam" id="TIGR04183">
    <property type="entry name" value="Por_Secre_tail"/>
    <property type="match status" value="1"/>
</dbReference>
<feature type="domain" description="Secretion system C-terminal sorting" evidence="4">
    <location>
        <begin position="744"/>
        <end position="815"/>
    </location>
</feature>
<evidence type="ECO:0000256" key="1">
    <source>
        <dbReference type="ARBA" id="ARBA00022729"/>
    </source>
</evidence>
<proteinExistence type="predicted"/>
<organism evidence="5 6">
    <name type="scientific">Flavobacterium macrobrachii</name>
    <dbReference type="NCBI Taxonomy" id="591204"/>
    <lineage>
        <taxon>Bacteria</taxon>
        <taxon>Pseudomonadati</taxon>
        <taxon>Bacteroidota</taxon>
        <taxon>Flavobacteriia</taxon>
        <taxon>Flavobacteriales</taxon>
        <taxon>Flavobacteriaceae</taxon>
        <taxon>Flavobacterium</taxon>
    </lineage>
</organism>
<dbReference type="SUPFAM" id="SSF69318">
    <property type="entry name" value="Integrin alpha N-terminal domain"/>
    <property type="match status" value="1"/>
</dbReference>
<evidence type="ECO:0000259" key="4">
    <source>
        <dbReference type="Pfam" id="PF18962"/>
    </source>
</evidence>
<gene>
    <name evidence="5" type="ORF">H9X54_015490</name>
</gene>
<dbReference type="PANTHER" id="PTHR44103:SF1">
    <property type="entry name" value="PROPROTEIN CONVERTASE P"/>
    <property type="match status" value="1"/>
</dbReference>
<evidence type="ECO:0000256" key="2">
    <source>
        <dbReference type="SAM" id="SignalP"/>
    </source>
</evidence>